<evidence type="ECO:0000256" key="10">
    <source>
        <dbReference type="ARBA" id="ARBA00022982"/>
    </source>
</evidence>
<feature type="domain" description="Cytochrome b/b6 N-terminal region profile" evidence="25">
    <location>
        <begin position="20"/>
        <end position="205"/>
    </location>
</feature>
<feature type="binding site" description="axial binding residue" evidence="22">
    <location>
        <position position="197"/>
    </location>
    <ligand>
        <name>heme b</name>
        <dbReference type="ChEBI" id="CHEBI:60344"/>
        <label>b566</label>
    </ligand>
    <ligandPart>
        <name>Fe</name>
        <dbReference type="ChEBI" id="CHEBI:18248"/>
    </ligandPart>
</feature>
<keyword evidence="15 23" id="KW-0472">Membrane</keyword>
<feature type="transmembrane region" description="Helical" evidence="23">
    <location>
        <begin position="320"/>
        <end position="339"/>
    </location>
</feature>
<evidence type="ECO:0000256" key="20">
    <source>
        <dbReference type="ARBA" id="ARBA00061233"/>
    </source>
</evidence>
<dbReference type="Gene3D" id="1.20.810.10">
    <property type="entry name" value="Cytochrome Bc1 Complex, Chain C"/>
    <property type="match status" value="1"/>
</dbReference>
<feature type="transmembrane region" description="Helical" evidence="23">
    <location>
        <begin position="230"/>
        <end position="251"/>
    </location>
</feature>
<evidence type="ECO:0000313" key="28">
    <source>
        <dbReference type="EMBL" id="QYY47822.1"/>
    </source>
</evidence>
<evidence type="ECO:0000256" key="2">
    <source>
        <dbReference type="ARBA" id="ARBA00004448"/>
    </source>
</evidence>
<keyword evidence="10" id="KW-0249">Electron transport</keyword>
<evidence type="ECO:0000256" key="15">
    <source>
        <dbReference type="ARBA" id="ARBA00023136"/>
    </source>
</evidence>
<evidence type="ECO:0000256" key="12">
    <source>
        <dbReference type="ARBA" id="ARBA00023004"/>
    </source>
</evidence>
<dbReference type="InterPro" id="IPR048259">
    <property type="entry name" value="Cytochrome_b_N_euk/bac"/>
</dbReference>
<evidence type="ECO:0000256" key="4">
    <source>
        <dbReference type="ARBA" id="ARBA00022448"/>
    </source>
</evidence>
<evidence type="ECO:0000313" key="29">
    <source>
        <dbReference type="EMBL" id="QYY47861.1"/>
    </source>
</evidence>
<keyword evidence="11 23" id="KW-1133">Transmembrane helix</keyword>
<evidence type="ECO:0000259" key="25">
    <source>
        <dbReference type="Pfam" id="PF00033"/>
    </source>
</evidence>
<evidence type="ECO:0000256" key="14">
    <source>
        <dbReference type="ARBA" id="ARBA00023128"/>
    </source>
</evidence>
<dbReference type="CDD" id="cd00284">
    <property type="entry name" value="Cytochrome_b_N"/>
    <property type="match status" value="1"/>
</dbReference>
<dbReference type="Pfam" id="PF00032">
    <property type="entry name" value="Cytochrom_B_C"/>
    <property type="match status" value="1"/>
</dbReference>
<dbReference type="CDD" id="cd00290">
    <property type="entry name" value="cytochrome_b_C"/>
    <property type="match status" value="1"/>
</dbReference>
<evidence type="ECO:0000256" key="23">
    <source>
        <dbReference type="SAM" id="Phobius"/>
    </source>
</evidence>
<keyword evidence="14 27" id="KW-0496">Mitochondrion</keyword>
<dbReference type="GO" id="GO:0005743">
    <property type="term" value="C:mitochondrial inner membrane"/>
    <property type="evidence" value="ECO:0007669"/>
    <property type="project" value="UniProtKB-SubCell"/>
</dbReference>
<feature type="binding site" evidence="21">
    <location>
        <position position="202"/>
    </location>
    <ligand>
        <name>a ubiquinone</name>
        <dbReference type="ChEBI" id="CHEBI:16389"/>
    </ligand>
</feature>
<feature type="transmembrane region" description="Helical" evidence="23">
    <location>
        <begin position="289"/>
        <end position="308"/>
    </location>
</feature>
<evidence type="ECO:0000256" key="16">
    <source>
        <dbReference type="ARBA" id="ARBA00029812"/>
    </source>
</evidence>
<dbReference type="InterPro" id="IPR030689">
    <property type="entry name" value="Cytochrome_b"/>
</dbReference>
<geneLocation type="mitochondrion" evidence="27"/>
<dbReference type="InterPro" id="IPR005797">
    <property type="entry name" value="Cyt_b/b6_N"/>
</dbReference>
<dbReference type="GO" id="GO:0006122">
    <property type="term" value="P:mitochondrial electron transport, ubiquinol to cytochrome c"/>
    <property type="evidence" value="ECO:0007669"/>
    <property type="project" value="TreeGrafter"/>
</dbReference>
<feature type="binding site" description="axial binding residue" evidence="22">
    <location>
        <position position="183"/>
    </location>
    <ligand>
        <name>heme b</name>
        <dbReference type="ChEBI" id="CHEBI:60344"/>
        <label>b562</label>
    </ligand>
    <ligandPart>
        <name>Fe</name>
        <dbReference type="ChEBI" id="CHEBI:18248"/>
    </ligandPart>
</feature>
<evidence type="ECO:0000256" key="1">
    <source>
        <dbReference type="ARBA" id="ARBA00002566"/>
    </source>
</evidence>
<dbReference type="SUPFAM" id="SSF81342">
    <property type="entry name" value="Transmembrane di-heme cytochromes"/>
    <property type="match status" value="1"/>
</dbReference>
<keyword evidence="9" id="KW-0999">Mitochondrion inner membrane</keyword>
<evidence type="ECO:0000259" key="24">
    <source>
        <dbReference type="Pfam" id="PF00032"/>
    </source>
</evidence>
<evidence type="ECO:0000256" key="13">
    <source>
        <dbReference type="ARBA" id="ARBA00023075"/>
    </source>
</evidence>
<evidence type="ECO:0000313" key="27">
    <source>
        <dbReference type="EMBL" id="QYY47821.1"/>
    </source>
</evidence>
<feature type="domain" description="Cytochrome b/b6 C-terminal region profile" evidence="24">
    <location>
        <begin position="259"/>
        <end position="360"/>
    </location>
</feature>
<dbReference type="InterPro" id="IPR016174">
    <property type="entry name" value="Di-haem_cyt_TM"/>
</dbReference>
<proteinExistence type="inferred from homology"/>
<organism evidence="27">
    <name type="scientific">Bufo gargarizans</name>
    <name type="common">Asian toad</name>
    <name type="synonym">Bufo bufo gargarizans</name>
    <dbReference type="NCBI Taxonomy" id="30331"/>
    <lineage>
        <taxon>Eukaryota</taxon>
        <taxon>Metazoa</taxon>
        <taxon>Chordata</taxon>
        <taxon>Craniata</taxon>
        <taxon>Vertebrata</taxon>
        <taxon>Euteleostomi</taxon>
        <taxon>Amphibia</taxon>
        <taxon>Batrachia</taxon>
        <taxon>Anura</taxon>
        <taxon>Neobatrachia</taxon>
        <taxon>Hyloidea</taxon>
        <taxon>Bufonidae</taxon>
        <taxon>Bufo</taxon>
    </lineage>
</organism>
<evidence type="ECO:0000256" key="8">
    <source>
        <dbReference type="ARBA" id="ARBA00022723"/>
    </source>
</evidence>
<dbReference type="InterPro" id="IPR027387">
    <property type="entry name" value="Cytb/b6-like_sf"/>
</dbReference>
<evidence type="ECO:0000256" key="3">
    <source>
        <dbReference type="ARBA" id="ARBA00013531"/>
    </source>
</evidence>
<dbReference type="InterPro" id="IPR048260">
    <property type="entry name" value="Cytochrome_b_C_euk/bac"/>
</dbReference>
<feature type="transmembrane region" description="Helical" evidence="23">
    <location>
        <begin position="114"/>
        <end position="134"/>
    </location>
</feature>
<name>A0A8G0YJG0_BUFGR</name>
<feature type="transmembrane region" description="Helical" evidence="23">
    <location>
        <begin position="351"/>
        <end position="372"/>
    </location>
</feature>
<evidence type="ECO:0000256" key="7">
    <source>
        <dbReference type="ARBA" id="ARBA00022692"/>
    </source>
</evidence>
<evidence type="ECO:0000256" key="21">
    <source>
        <dbReference type="PIRSR" id="PIRSR038885-1"/>
    </source>
</evidence>
<keyword evidence="5 22" id="KW-0349">Heme</keyword>
<feature type="binding site" description="axial binding residue" evidence="22">
    <location>
        <position position="98"/>
    </location>
    <ligand>
        <name>heme b</name>
        <dbReference type="ChEBI" id="CHEBI:60344"/>
        <label>b566</label>
    </ligand>
    <ligandPart>
        <name>Fe</name>
        <dbReference type="ChEBI" id="CHEBI:18248"/>
    </ligandPart>
</feature>
<dbReference type="InterPro" id="IPR005798">
    <property type="entry name" value="Cyt_b/b6_C"/>
</dbReference>
<evidence type="ECO:0000256" key="19">
    <source>
        <dbReference type="ARBA" id="ARBA00032818"/>
    </source>
</evidence>
<dbReference type="GO" id="GO:0046872">
    <property type="term" value="F:metal ion binding"/>
    <property type="evidence" value="ECO:0007669"/>
    <property type="project" value="UniProtKB-KW"/>
</dbReference>
<dbReference type="PANTHER" id="PTHR19271:SF16">
    <property type="entry name" value="CYTOCHROME B"/>
    <property type="match status" value="1"/>
</dbReference>
<dbReference type="InterPro" id="IPR036150">
    <property type="entry name" value="Cyt_b/b6_C_sf"/>
</dbReference>
<evidence type="ECO:0000256" key="17">
    <source>
        <dbReference type="ARBA" id="ARBA00031681"/>
    </source>
</evidence>
<evidence type="ECO:0000256" key="5">
    <source>
        <dbReference type="ARBA" id="ARBA00022617"/>
    </source>
</evidence>
<dbReference type="EMBL" id="MT584374">
    <property type="protein sequence ID" value="QYY47822.1"/>
    <property type="molecule type" value="Genomic_DNA"/>
</dbReference>
<keyword evidence="8 22" id="KW-0479">Metal-binding</keyword>
<feature type="transmembrane region" description="Helical" evidence="23">
    <location>
        <begin position="141"/>
        <end position="159"/>
    </location>
</feature>
<comment type="function">
    <text evidence="1">Component of the ubiquinol-cytochrome c reductase complex (complex III or cytochrome b-c1 complex) that is part of the mitochondrial respiratory chain. The b-c1 complex mediates electron transfer from ubiquinol to cytochrome c. Contributes to the generation of a proton gradient across the mitochondrial membrane that is then used for ATP synthesis.</text>
</comment>
<dbReference type="FunFam" id="1.20.810.10:FF:000002">
    <property type="entry name" value="Cytochrome b"/>
    <property type="match status" value="1"/>
</dbReference>
<dbReference type="PANTHER" id="PTHR19271">
    <property type="entry name" value="CYTOCHROME B"/>
    <property type="match status" value="1"/>
</dbReference>
<feature type="transmembrane region" description="Helical" evidence="23">
    <location>
        <begin position="31"/>
        <end position="57"/>
    </location>
</feature>
<evidence type="ECO:0000256" key="22">
    <source>
        <dbReference type="PIRSR" id="PIRSR038885-2"/>
    </source>
</evidence>
<keyword evidence="6" id="KW-0679">Respiratory chain</keyword>
<dbReference type="GO" id="GO:0045275">
    <property type="term" value="C:respiratory chain complex III"/>
    <property type="evidence" value="ECO:0007669"/>
    <property type="project" value="InterPro"/>
</dbReference>
<keyword evidence="4" id="KW-0813">Transport</keyword>
<evidence type="ECO:0000256" key="9">
    <source>
        <dbReference type="ARBA" id="ARBA00022792"/>
    </source>
</evidence>
<evidence type="ECO:0000256" key="6">
    <source>
        <dbReference type="ARBA" id="ARBA00022660"/>
    </source>
</evidence>
<dbReference type="PIRSF" id="PIRSF038885">
    <property type="entry name" value="COB"/>
    <property type="match status" value="1"/>
</dbReference>
<accession>A0A8G0YJG0</accession>
<evidence type="ECO:0000256" key="11">
    <source>
        <dbReference type="ARBA" id="ARBA00022989"/>
    </source>
</evidence>
<comment type="cofactor">
    <cofactor evidence="22">
        <name>heme</name>
        <dbReference type="ChEBI" id="CHEBI:30413"/>
    </cofactor>
    <text evidence="22">Binds 2 heme groups non-covalently.</text>
</comment>
<dbReference type="EMBL" id="MT584373">
    <property type="protein sequence ID" value="QYY47821.1"/>
    <property type="molecule type" value="Genomic_DNA"/>
</dbReference>
<dbReference type="SUPFAM" id="SSF81648">
    <property type="entry name" value="a domain/subunit of cytochrome bc1 complex (Ubiquinol-cytochrome c reductase)"/>
    <property type="match status" value="1"/>
</dbReference>
<keyword evidence="7 23" id="KW-0812">Transmembrane</keyword>
<dbReference type="Pfam" id="PF00033">
    <property type="entry name" value="Cytochrome_B"/>
    <property type="match status" value="1"/>
</dbReference>
<dbReference type="EMBL" id="MT584372">
    <property type="protein sequence ID" value="QYY47820.1"/>
    <property type="molecule type" value="Genomic_DNA"/>
</dbReference>
<keyword evidence="13" id="KW-0830">Ubiquinone</keyword>
<reference evidence="27" key="1">
    <citation type="submission" date="2020-06" db="EMBL/GenBank/DDBJ databases">
        <title>Phylogeographic study of the Bufo gargarizans species complex, with emphasis on Northeast Asia.</title>
        <authorList>
            <person name="Lee C.-H."/>
            <person name="Fong J.J."/>
            <person name="Jiang J.-P."/>
            <person name="Li P.-P."/>
            <person name="Waldman B."/>
            <person name="Chong J.R."/>
            <person name="Lee H."/>
            <person name="Min M.-S."/>
        </authorList>
    </citation>
    <scope>NUCLEOTIDE SEQUENCE</scope>
    <source>
        <strain evidence="26">Cb18</strain>
        <strain evidence="27">Cb19</strain>
        <strain evidence="28">Cb20</strain>
        <strain evidence="29">Cb59</strain>
    </source>
</reference>
<comment type="subcellular location">
    <subcellularLocation>
        <location evidence="2">Mitochondrion inner membrane</location>
        <topology evidence="2">Multi-pass membrane protein</topology>
    </subcellularLocation>
</comment>
<dbReference type="GO" id="GO:0016491">
    <property type="term" value="F:oxidoreductase activity"/>
    <property type="evidence" value="ECO:0007669"/>
    <property type="project" value="InterPro"/>
</dbReference>
<dbReference type="AlphaFoldDB" id="A0A8G0YJG0"/>
<feature type="transmembrane region" description="Helical" evidence="23">
    <location>
        <begin position="78"/>
        <end position="99"/>
    </location>
</feature>
<gene>
    <name evidence="27" type="primary">cytb</name>
</gene>
<protein>
    <recommendedName>
        <fullName evidence="3">Cytochrome b</fullName>
    </recommendedName>
    <alternativeName>
        <fullName evidence="17">Complex III subunit 3</fullName>
    </alternativeName>
    <alternativeName>
        <fullName evidence="18">Complex III subunit III</fullName>
    </alternativeName>
    <alternativeName>
        <fullName evidence="16">Cytochrome b-c1 complex subunit 3</fullName>
    </alternativeName>
    <alternativeName>
        <fullName evidence="19">Ubiquinol-cytochrome-c reductase complex cytochrome b subunit</fullName>
    </alternativeName>
</protein>
<dbReference type="EMBL" id="MT584413">
    <property type="protein sequence ID" value="QYY47861.1"/>
    <property type="molecule type" value="Genomic_DNA"/>
</dbReference>
<sequence>MAPVLRKTHPLVKIINNSFIDLPAPVNLSSLWNFGSLLGVCLIAQIVTGLFLAMHYTADTSMAFSSVAHICRDVNNGWLLRNLHANGASFFFICIYLHIGRGMYYGSFLFKETWNIGVILLFLVMATAFVGYVLPWGQMSFWGATVITNLLSAAPYIGTELVQWIWGGFSVDNATLTRFFTFHFILPFVIAGASMLHLLFLHQTGSSNPTGLNPNFDKIPFHAYYSYKDLFGFAIMLALLALLSTFAPNLLGDPDNFTPANPLVTPPHIKPEWYFLFAYAILRSIPNKLGGVLALLFSIMILFLMPFLHTSKQRTLMFRPLAKLFFWTLVANTLVLTWIGGQPVEDPFVMIGQLASISYFSIFIIFIPLLGLTENKLTQLN</sequence>
<evidence type="ECO:0000313" key="26">
    <source>
        <dbReference type="EMBL" id="QYY47820.1"/>
    </source>
</evidence>
<evidence type="ECO:0000256" key="18">
    <source>
        <dbReference type="ARBA" id="ARBA00032600"/>
    </source>
</evidence>
<dbReference type="GO" id="GO:0008121">
    <property type="term" value="F:quinol-cytochrome-c reductase activity"/>
    <property type="evidence" value="ECO:0007669"/>
    <property type="project" value="InterPro"/>
</dbReference>
<feature type="transmembrane region" description="Helical" evidence="23">
    <location>
        <begin position="179"/>
        <end position="201"/>
    </location>
</feature>
<comment type="similarity">
    <text evidence="20">Belongs to the cytochrome b family.</text>
</comment>
<feature type="binding site" description="axial binding residue" evidence="22">
    <location>
        <position position="84"/>
    </location>
    <ligand>
        <name>heme b</name>
        <dbReference type="ChEBI" id="CHEBI:60344"/>
        <label>b562</label>
    </ligand>
    <ligandPart>
        <name>Fe</name>
        <dbReference type="ChEBI" id="CHEBI:18248"/>
    </ligandPart>
</feature>
<keyword evidence="12 22" id="KW-0408">Iron</keyword>